<dbReference type="CDD" id="cd04301">
    <property type="entry name" value="NAT_SF"/>
    <property type="match status" value="1"/>
</dbReference>
<dbReference type="EMBL" id="AFBR01000033">
    <property type="protein sequence ID" value="EGG55089.1"/>
    <property type="molecule type" value="Genomic_DNA"/>
</dbReference>
<organism evidence="2 3">
    <name type="scientific">Paraprevotella xylaniphila YIT 11841</name>
    <dbReference type="NCBI Taxonomy" id="762982"/>
    <lineage>
        <taxon>Bacteria</taxon>
        <taxon>Pseudomonadati</taxon>
        <taxon>Bacteroidota</taxon>
        <taxon>Bacteroidia</taxon>
        <taxon>Bacteroidales</taxon>
        <taxon>Prevotellaceae</taxon>
        <taxon>Paraprevotella</taxon>
    </lineage>
</organism>
<accession>F3QSU3</accession>
<dbReference type="eggNOG" id="COG1670">
    <property type="taxonomic scope" value="Bacteria"/>
</dbReference>
<name>F3QSU3_9BACT</name>
<dbReference type="Pfam" id="PF13302">
    <property type="entry name" value="Acetyltransf_3"/>
    <property type="match status" value="1"/>
</dbReference>
<dbReference type="InterPro" id="IPR016181">
    <property type="entry name" value="Acyl_CoA_acyltransferase"/>
</dbReference>
<dbReference type="Proteomes" id="UP000005546">
    <property type="component" value="Unassembled WGS sequence"/>
</dbReference>
<dbReference type="HOGENOM" id="CLU_013985_3_2_10"/>
<dbReference type="PANTHER" id="PTHR43415:SF3">
    <property type="entry name" value="GNAT-FAMILY ACETYLTRANSFERASE"/>
    <property type="match status" value="1"/>
</dbReference>
<proteinExistence type="predicted"/>
<dbReference type="Gene3D" id="3.40.630.30">
    <property type="match status" value="1"/>
</dbReference>
<dbReference type="InterPro" id="IPR000182">
    <property type="entry name" value="GNAT_dom"/>
</dbReference>
<sequence>MMFAVDNIRLRALEPEDLEWLYSIENDEELWQWGSSNVPYSRYSLKTYIAESRHDIYADGQLRLVIETEDEHLVLGCVDLMDFSPRHLRAEIGILLFPEYRGRGVATKVLGMLVSYAREHLYMHQLYAIVSQKNMKAQHLFERFGFKRVSLLADWLRDKEEDYVSAYVYSFRL</sequence>
<dbReference type="AlphaFoldDB" id="F3QSU3"/>
<gene>
    <name evidence="2" type="ORF">HMPREF9442_01257</name>
</gene>
<keyword evidence="2" id="KW-0808">Transferase</keyword>
<reference evidence="2 3" key="1">
    <citation type="submission" date="2011-02" db="EMBL/GenBank/DDBJ databases">
        <authorList>
            <person name="Weinstock G."/>
            <person name="Sodergren E."/>
            <person name="Clifton S."/>
            <person name="Fulton L."/>
            <person name="Fulton B."/>
            <person name="Courtney L."/>
            <person name="Fronick C."/>
            <person name="Harrison M."/>
            <person name="Strong C."/>
            <person name="Farmer C."/>
            <person name="Delahaunty K."/>
            <person name="Markovic C."/>
            <person name="Hall O."/>
            <person name="Minx P."/>
            <person name="Tomlinson C."/>
            <person name="Mitreva M."/>
            <person name="Hou S."/>
            <person name="Chen J."/>
            <person name="Wollam A."/>
            <person name="Pepin K.H."/>
            <person name="Johnson M."/>
            <person name="Bhonagiri V."/>
            <person name="Zhang X."/>
            <person name="Suruliraj S."/>
            <person name="Warren W."/>
            <person name="Chinwalla A."/>
            <person name="Mardis E.R."/>
            <person name="Wilson R.K."/>
        </authorList>
    </citation>
    <scope>NUCLEOTIDE SEQUENCE [LARGE SCALE GENOMIC DNA]</scope>
    <source>
        <strain evidence="2 3">YIT 11841</strain>
    </source>
</reference>
<dbReference type="PANTHER" id="PTHR43415">
    <property type="entry name" value="SPERMIDINE N(1)-ACETYLTRANSFERASE"/>
    <property type="match status" value="1"/>
</dbReference>
<evidence type="ECO:0000259" key="1">
    <source>
        <dbReference type="PROSITE" id="PS51186"/>
    </source>
</evidence>
<evidence type="ECO:0000313" key="2">
    <source>
        <dbReference type="EMBL" id="EGG55089.1"/>
    </source>
</evidence>
<feature type="domain" description="N-acetyltransferase" evidence="1">
    <location>
        <begin position="8"/>
        <end position="173"/>
    </location>
</feature>
<dbReference type="PROSITE" id="PS51186">
    <property type="entry name" value="GNAT"/>
    <property type="match status" value="1"/>
</dbReference>
<keyword evidence="3" id="KW-1185">Reference proteome</keyword>
<comment type="caution">
    <text evidence="2">The sequence shown here is derived from an EMBL/GenBank/DDBJ whole genome shotgun (WGS) entry which is preliminary data.</text>
</comment>
<dbReference type="STRING" id="762982.HMPREF9442_01257"/>
<dbReference type="RefSeq" id="WP_008626235.1">
    <property type="nucleotide sequence ID" value="NZ_GL883836.1"/>
</dbReference>
<dbReference type="SUPFAM" id="SSF55729">
    <property type="entry name" value="Acyl-CoA N-acyltransferases (Nat)"/>
    <property type="match status" value="1"/>
</dbReference>
<protein>
    <submittedName>
        <fullName evidence="2">Acetyltransferase, GNAT family</fullName>
    </submittedName>
</protein>
<dbReference type="OrthoDB" id="893030at2"/>
<evidence type="ECO:0000313" key="3">
    <source>
        <dbReference type="Proteomes" id="UP000005546"/>
    </source>
</evidence>
<dbReference type="GO" id="GO:0016747">
    <property type="term" value="F:acyltransferase activity, transferring groups other than amino-acyl groups"/>
    <property type="evidence" value="ECO:0007669"/>
    <property type="project" value="InterPro"/>
</dbReference>